<gene>
    <name evidence="1" type="primary">Acey_s0073.g777</name>
    <name evidence="1" type="ORF">Y032_0073g777</name>
</gene>
<comment type="caution">
    <text evidence="1">The sequence shown here is derived from an EMBL/GenBank/DDBJ whole genome shotgun (WGS) entry which is preliminary data.</text>
</comment>
<dbReference type="EMBL" id="JARK01001409">
    <property type="protein sequence ID" value="EYC06928.1"/>
    <property type="molecule type" value="Genomic_DNA"/>
</dbReference>
<sequence>MSGIITEGGSNNKENELETVENLVKPSWIFEASPPFLETDLRDLAEKWQPRTNVLYFQKVTSLHRFNLLQVTSPPQEIQQYAYPYDDGATEFKWILCTVSCTHA</sequence>
<reference evidence="2" key="1">
    <citation type="journal article" date="2015" name="Nat. Genet.">
        <title>The genome and transcriptome of the zoonotic hookworm Ancylostoma ceylanicum identify infection-specific gene families.</title>
        <authorList>
            <person name="Schwarz E.M."/>
            <person name="Hu Y."/>
            <person name="Antoshechkin I."/>
            <person name="Miller M.M."/>
            <person name="Sternberg P.W."/>
            <person name="Aroian R.V."/>
        </authorList>
    </citation>
    <scope>NUCLEOTIDE SEQUENCE</scope>
    <source>
        <strain evidence="2">HY135</strain>
    </source>
</reference>
<evidence type="ECO:0000313" key="2">
    <source>
        <dbReference type="Proteomes" id="UP000024635"/>
    </source>
</evidence>
<name>A0A016TX35_9BILA</name>
<organism evidence="1 2">
    <name type="scientific">Ancylostoma ceylanicum</name>
    <dbReference type="NCBI Taxonomy" id="53326"/>
    <lineage>
        <taxon>Eukaryota</taxon>
        <taxon>Metazoa</taxon>
        <taxon>Ecdysozoa</taxon>
        <taxon>Nematoda</taxon>
        <taxon>Chromadorea</taxon>
        <taxon>Rhabditida</taxon>
        <taxon>Rhabditina</taxon>
        <taxon>Rhabditomorpha</taxon>
        <taxon>Strongyloidea</taxon>
        <taxon>Ancylostomatidae</taxon>
        <taxon>Ancylostomatinae</taxon>
        <taxon>Ancylostoma</taxon>
    </lineage>
</organism>
<evidence type="ECO:0000313" key="1">
    <source>
        <dbReference type="EMBL" id="EYC06928.1"/>
    </source>
</evidence>
<proteinExistence type="predicted"/>
<dbReference type="Proteomes" id="UP000024635">
    <property type="component" value="Unassembled WGS sequence"/>
</dbReference>
<dbReference type="AlphaFoldDB" id="A0A016TX35"/>
<protein>
    <submittedName>
        <fullName evidence="1">Uncharacterized protein</fullName>
    </submittedName>
</protein>
<dbReference type="OrthoDB" id="5873462at2759"/>
<accession>A0A016TX35</accession>
<keyword evidence="2" id="KW-1185">Reference proteome</keyword>